<evidence type="ECO:0000313" key="11">
    <source>
        <dbReference type="Proteomes" id="UP000007797"/>
    </source>
</evidence>
<dbReference type="PRINTS" id="PR00789">
    <property type="entry name" value="OSIALOPTASE"/>
</dbReference>
<dbReference type="InterPro" id="IPR017861">
    <property type="entry name" value="KAE1/TsaD"/>
</dbReference>
<evidence type="ECO:0000256" key="6">
    <source>
        <dbReference type="ARBA" id="ARBA00048117"/>
    </source>
</evidence>
<sequence>MRRTTCSSQRLSLIRSSHYTTTTTTTSKSMKEKIVMGIETSCDDTSVAIVKGDRTILSQCDIAQWDIHRKFGGIVPKLAKESHEKNIDRAIECALKDANKSIEEIDAIAVTMGPGIAFSLDVGLEKARQLAKKHSIPFLGVNHLEGHCLTCRLSDEGAHVQFPFLVLLVSGGHTQLLICHAVGQYTQIGNTLDDSVGEALDKAARLLGCEFGELHDGEKLYKNIHGGEAIEILAKKGNHKGYTLPIPMVSSLNCDFSFSGLKSHLKKTIDSLKEKNQQQQQQQQQQEEQDNTTNDNKLQLVGGLTNQQRYDLAASFQFTVFMHLVKKTERAFDWYIHNTNKTISQATSVPSKKSKSSNQNNNQNNNNNNNQNNGSHGDVLLSPPTCLVVTGGVSKNQMLRKFYQEISSFYKLPVVFPNPSLCTDNGAMIAWAGIEMLKEDLNIDPDDAFYIPVWPLDPSPPTLFATNLTNETINQRKKWFTDTVEKYSPTGQLPLPLKQKLQQNNNKK</sequence>
<feature type="domain" description="Gcp-like" evidence="9">
    <location>
        <begin position="56"/>
        <end position="346"/>
    </location>
</feature>
<evidence type="ECO:0000256" key="2">
    <source>
        <dbReference type="ARBA" id="ARBA00022679"/>
    </source>
</evidence>
<dbReference type="OMA" id="NAAMIGC"/>
<dbReference type="PANTHER" id="PTHR11735:SF6">
    <property type="entry name" value="TRNA N6-ADENOSINE THREONYLCARBAMOYLTRANSFERASE, MITOCHONDRIAL"/>
    <property type="match status" value="1"/>
</dbReference>
<organism evidence="10 11">
    <name type="scientific">Cavenderia fasciculata</name>
    <name type="common">Slime mold</name>
    <name type="synonym">Dictyostelium fasciculatum</name>
    <dbReference type="NCBI Taxonomy" id="261658"/>
    <lineage>
        <taxon>Eukaryota</taxon>
        <taxon>Amoebozoa</taxon>
        <taxon>Evosea</taxon>
        <taxon>Eumycetozoa</taxon>
        <taxon>Dictyostelia</taxon>
        <taxon>Acytosteliales</taxon>
        <taxon>Cavenderiaceae</taxon>
        <taxon>Cavenderia</taxon>
    </lineage>
</organism>
<comment type="function">
    <text evidence="7">Required for the formation of a threonylcarbamoyl group on adenosine at position 37 (t(6)A37) in mitochondrial tRNAs that read codons beginning with adenine. Probably involved in the transfer of the threonylcarbamoyl moiety of threonylcarbamoyl-AMP (TC-AMP) to the N6 group of A37. Involved in mitochondrial genome maintenance.</text>
</comment>
<dbReference type="SUPFAM" id="SSF53067">
    <property type="entry name" value="Actin-like ATPase domain"/>
    <property type="match status" value="3"/>
</dbReference>
<dbReference type="InterPro" id="IPR022450">
    <property type="entry name" value="TsaD"/>
</dbReference>
<dbReference type="AlphaFoldDB" id="F4PYE4"/>
<dbReference type="CDD" id="cd24134">
    <property type="entry name" value="ASKHA_NBD_OSGEPL1_QRI7_euk"/>
    <property type="match status" value="1"/>
</dbReference>
<dbReference type="FunFam" id="3.30.420.40:FF:000012">
    <property type="entry name" value="tRNA N6-adenosine threonylcarbamoyltransferase"/>
    <property type="match status" value="1"/>
</dbReference>
<feature type="compositionally biased region" description="Low complexity" evidence="8">
    <location>
        <begin position="277"/>
        <end position="286"/>
    </location>
</feature>
<dbReference type="NCBIfam" id="TIGR00329">
    <property type="entry name" value="gcp_kae1"/>
    <property type="match status" value="1"/>
</dbReference>
<dbReference type="InterPro" id="IPR043129">
    <property type="entry name" value="ATPase_NBD"/>
</dbReference>
<dbReference type="RefSeq" id="XP_004357682.1">
    <property type="nucleotide sequence ID" value="XM_004357625.1"/>
</dbReference>
<dbReference type="Gene3D" id="3.30.420.40">
    <property type="match status" value="3"/>
</dbReference>
<evidence type="ECO:0000256" key="3">
    <source>
        <dbReference type="ARBA" id="ARBA00022694"/>
    </source>
</evidence>
<dbReference type="GO" id="GO:0002949">
    <property type="term" value="P:tRNA threonylcarbamoyladenosine modification"/>
    <property type="evidence" value="ECO:0007669"/>
    <property type="project" value="UniProtKB-UniRule"/>
</dbReference>
<feature type="region of interest" description="Disordered" evidence="8">
    <location>
        <begin position="273"/>
        <end position="297"/>
    </location>
</feature>
<comment type="cofactor">
    <cofactor evidence="7">
        <name>a divalent metal cation</name>
        <dbReference type="ChEBI" id="CHEBI:60240"/>
    </cofactor>
    <text evidence="7">Binds 1 divalent metal cation per subunit.</text>
</comment>
<keyword evidence="2 7" id="KW-0808">Transferase</keyword>
<keyword evidence="3 7" id="KW-0819">tRNA processing</keyword>
<dbReference type="GeneID" id="14871473"/>
<dbReference type="EMBL" id="GL883015">
    <property type="protein sequence ID" value="EGG19411.1"/>
    <property type="molecule type" value="Genomic_DNA"/>
</dbReference>
<evidence type="ECO:0000256" key="5">
    <source>
        <dbReference type="ARBA" id="ARBA00023315"/>
    </source>
</evidence>
<evidence type="ECO:0000256" key="8">
    <source>
        <dbReference type="SAM" id="MobiDB-lite"/>
    </source>
</evidence>
<dbReference type="GO" id="GO:0005739">
    <property type="term" value="C:mitochondrion"/>
    <property type="evidence" value="ECO:0007669"/>
    <property type="project" value="UniProtKB-SubCell"/>
</dbReference>
<comment type="catalytic activity">
    <reaction evidence="6 7">
        <text>L-threonylcarbamoyladenylate + adenosine(37) in tRNA = N(6)-L-threonylcarbamoyladenosine(37) in tRNA + AMP + H(+)</text>
        <dbReference type="Rhea" id="RHEA:37059"/>
        <dbReference type="Rhea" id="RHEA-COMP:10162"/>
        <dbReference type="Rhea" id="RHEA-COMP:10163"/>
        <dbReference type="ChEBI" id="CHEBI:15378"/>
        <dbReference type="ChEBI" id="CHEBI:73682"/>
        <dbReference type="ChEBI" id="CHEBI:74411"/>
        <dbReference type="ChEBI" id="CHEBI:74418"/>
        <dbReference type="ChEBI" id="CHEBI:456215"/>
        <dbReference type="EC" id="2.3.1.234"/>
    </reaction>
</comment>
<accession>F4PYE4</accession>
<evidence type="ECO:0000259" key="9">
    <source>
        <dbReference type="Pfam" id="PF00814"/>
    </source>
</evidence>
<name>F4PYE4_CACFS</name>
<dbReference type="Proteomes" id="UP000007797">
    <property type="component" value="Unassembled WGS sequence"/>
</dbReference>
<dbReference type="HAMAP" id="MF_01445">
    <property type="entry name" value="TsaD"/>
    <property type="match status" value="1"/>
</dbReference>
<keyword evidence="11" id="KW-1185">Reference proteome</keyword>
<evidence type="ECO:0000256" key="1">
    <source>
        <dbReference type="ARBA" id="ARBA00012156"/>
    </source>
</evidence>
<proteinExistence type="inferred from homology"/>
<evidence type="ECO:0000256" key="4">
    <source>
        <dbReference type="ARBA" id="ARBA00022723"/>
    </source>
</evidence>
<dbReference type="OrthoDB" id="10259622at2759"/>
<dbReference type="GO" id="GO:0061711">
    <property type="term" value="F:tRNA N(6)-L-threonylcarbamoyladenine synthase activity"/>
    <property type="evidence" value="ECO:0007669"/>
    <property type="project" value="UniProtKB-EC"/>
</dbReference>
<dbReference type="PANTHER" id="PTHR11735">
    <property type="entry name" value="TRNA N6-ADENOSINE THREONYLCARBAMOYLTRANSFERASE"/>
    <property type="match status" value="1"/>
</dbReference>
<dbReference type="InterPro" id="IPR000905">
    <property type="entry name" value="Gcp-like_dom"/>
</dbReference>
<reference evidence="11" key="1">
    <citation type="journal article" date="2011" name="Genome Res.">
        <title>Phylogeny-wide analysis of social amoeba genomes highlights ancient origins for complex intercellular communication.</title>
        <authorList>
            <person name="Heidel A.J."/>
            <person name="Lawal H.M."/>
            <person name="Felder M."/>
            <person name="Schilde C."/>
            <person name="Helps N.R."/>
            <person name="Tunggal B."/>
            <person name="Rivero F."/>
            <person name="John U."/>
            <person name="Schleicher M."/>
            <person name="Eichinger L."/>
            <person name="Platzer M."/>
            <person name="Noegel A.A."/>
            <person name="Schaap P."/>
            <person name="Gloeckner G."/>
        </authorList>
    </citation>
    <scope>NUCLEOTIDE SEQUENCE [LARGE SCALE GENOMIC DNA]</scope>
    <source>
        <strain evidence="11">SH3</strain>
    </source>
</reference>
<keyword evidence="5 7" id="KW-0012">Acyltransferase</keyword>
<gene>
    <name evidence="10" type="ORF">DFA_02198</name>
</gene>
<feature type="compositionally biased region" description="Low complexity" evidence="8">
    <location>
        <begin position="358"/>
        <end position="373"/>
    </location>
</feature>
<comment type="subcellular location">
    <subcellularLocation>
        <location evidence="7">Mitochondrion</location>
    </subcellularLocation>
</comment>
<feature type="domain" description="Gcp-like" evidence="9">
    <location>
        <begin position="385"/>
        <end position="431"/>
    </location>
</feature>
<evidence type="ECO:0000313" key="10">
    <source>
        <dbReference type="EMBL" id="EGG19411.1"/>
    </source>
</evidence>
<keyword evidence="7" id="KW-0496">Mitochondrion</keyword>
<dbReference type="KEGG" id="dfa:DFA_02198"/>
<dbReference type="STRING" id="1054147.F4PYE4"/>
<protein>
    <recommendedName>
        <fullName evidence="1">N(6)-L-threonylcarbamoyladenine synthase</fullName>
        <ecNumber evidence="1">2.3.1.234</ecNumber>
    </recommendedName>
</protein>
<evidence type="ECO:0000256" key="7">
    <source>
        <dbReference type="HAMAP-Rule" id="MF_03179"/>
    </source>
</evidence>
<dbReference type="Pfam" id="PF00814">
    <property type="entry name" value="TsaD"/>
    <property type="match status" value="2"/>
</dbReference>
<dbReference type="GO" id="GO:0046872">
    <property type="term" value="F:metal ion binding"/>
    <property type="evidence" value="ECO:0007669"/>
    <property type="project" value="UniProtKB-KW"/>
</dbReference>
<feature type="region of interest" description="Disordered" evidence="8">
    <location>
        <begin position="345"/>
        <end position="378"/>
    </location>
</feature>
<dbReference type="EC" id="2.3.1.234" evidence="1"/>
<comment type="similarity">
    <text evidence="7">Belongs to the KAE1 / TsaD family.</text>
</comment>
<comment type="subunit">
    <text evidence="7">Homodimer.</text>
</comment>
<keyword evidence="4 7" id="KW-0479">Metal-binding</keyword>